<dbReference type="EMBL" id="FBWH01000014">
    <property type="protein sequence ID" value="CUX21651.1"/>
    <property type="molecule type" value="Genomic_DNA"/>
</dbReference>
<dbReference type="Proteomes" id="UP000191812">
    <property type="component" value="Unassembled WGS sequence"/>
</dbReference>
<protein>
    <submittedName>
        <fullName evidence="1">Uncharacterized protein</fullName>
    </submittedName>
</protein>
<accession>A0ABM9VDH0</accession>
<evidence type="ECO:0000313" key="1">
    <source>
        <dbReference type="EMBL" id="CUX21651.1"/>
    </source>
</evidence>
<organism evidence="1 2">
    <name type="scientific">Agrobacterium genomosp. 13 str. CFBP 6927</name>
    <dbReference type="NCBI Taxonomy" id="1183428"/>
    <lineage>
        <taxon>Bacteria</taxon>
        <taxon>Pseudomonadati</taxon>
        <taxon>Pseudomonadota</taxon>
        <taxon>Alphaproteobacteria</taxon>
        <taxon>Hyphomicrobiales</taxon>
        <taxon>Rhizobiaceae</taxon>
        <taxon>Rhizobium/Agrobacterium group</taxon>
        <taxon>Agrobacterium</taxon>
        <taxon>Agrobacterium tumefaciens complex</taxon>
    </lineage>
</organism>
<reference evidence="1 2" key="1">
    <citation type="submission" date="2016-01" db="EMBL/GenBank/DDBJ databases">
        <authorList>
            <person name="Regsiter A."/>
            <person name="william w."/>
        </authorList>
    </citation>
    <scope>NUCLEOTIDE SEQUENCE [LARGE SCALE GENOMIC DNA]</scope>
    <source>
        <strain evidence="1 2">CFBP 6927</strain>
    </source>
</reference>
<proteinExistence type="predicted"/>
<sequence length="56" mass="6174">MKNFLKFRHGNTEGEASGILGILLLSALTLAFRYPWTVSFILSLAGGGASYLWMPR</sequence>
<evidence type="ECO:0000313" key="2">
    <source>
        <dbReference type="Proteomes" id="UP000191812"/>
    </source>
</evidence>
<gene>
    <name evidence="1" type="ORF">AGR13a_Cc210196</name>
</gene>
<name>A0ABM9VDH0_9HYPH</name>
<comment type="caution">
    <text evidence="1">The sequence shown here is derived from an EMBL/GenBank/DDBJ whole genome shotgun (WGS) entry which is preliminary data.</text>
</comment>
<keyword evidence="2" id="KW-1185">Reference proteome</keyword>